<dbReference type="SUPFAM" id="SSF50129">
    <property type="entry name" value="GroES-like"/>
    <property type="match status" value="1"/>
</dbReference>
<organism evidence="9 10">
    <name type="scientific">Cereibacter changlensis</name>
    <dbReference type="NCBI Taxonomy" id="402884"/>
    <lineage>
        <taxon>Bacteria</taxon>
        <taxon>Pseudomonadati</taxon>
        <taxon>Pseudomonadota</taxon>
        <taxon>Alphaproteobacteria</taxon>
        <taxon>Rhodobacterales</taxon>
        <taxon>Paracoccaceae</taxon>
        <taxon>Cereibacter</taxon>
    </lineage>
</organism>
<gene>
    <name evidence="9" type="ORF">FAZ78_10050</name>
</gene>
<dbReference type="RefSeq" id="WP_136792411.1">
    <property type="nucleotide sequence ID" value="NZ_SWAU01000079.1"/>
</dbReference>
<keyword evidence="2 6" id="KW-0479">Metal-binding</keyword>
<dbReference type="GO" id="GO:0008270">
    <property type="term" value="F:zinc ion binding"/>
    <property type="evidence" value="ECO:0007669"/>
    <property type="project" value="InterPro"/>
</dbReference>
<dbReference type="InterPro" id="IPR020843">
    <property type="entry name" value="ER"/>
</dbReference>
<sequence length="353" mass="36895">MLALRKTQPAPGAALVDVPRPEGGPPPGQVEIRIGAAGICGSDLHAFEWTPGYEFMTPRLPLTMGHEFSGIVRAVGEGVTDPAPGDRVVCWPTITCGACESCHDGRPQDCTARHIIGLHRDGGFTESIVAPAGNCRVIPDGLSLQTAALAEPLSIAVNAVDISGTGPGDAVVVLGPGPIGMAAAWVARNRGADVLLVGLDDGERLAVATTLGLWTADLRDEPLADAARRVLGRTPDRVIEATGAAASVTAGLELLRPRGILVVAGIHKEPCPIDLTAFVRQKKQMRGAHDTTSEALSEAIRLLDAHSAELSRLITHRLPLERALEAIDLARSRKAVKVLLLPPGAEPEAKESA</sequence>
<dbReference type="SUPFAM" id="SSF51735">
    <property type="entry name" value="NAD(P)-binding Rossmann-fold domains"/>
    <property type="match status" value="1"/>
</dbReference>
<dbReference type="PROSITE" id="PS51007">
    <property type="entry name" value="CYTC"/>
    <property type="match status" value="1"/>
</dbReference>
<evidence type="ECO:0000256" key="6">
    <source>
        <dbReference type="PROSITE-ProRule" id="PRU00433"/>
    </source>
</evidence>
<dbReference type="EMBL" id="SWAU01000079">
    <property type="protein sequence ID" value="TKA96700.1"/>
    <property type="molecule type" value="Genomic_DNA"/>
</dbReference>
<dbReference type="GO" id="GO:0016616">
    <property type="term" value="F:oxidoreductase activity, acting on the CH-OH group of donors, NAD or NADP as acceptor"/>
    <property type="evidence" value="ECO:0007669"/>
    <property type="project" value="UniProtKB-ARBA"/>
</dbReference>
<comment type="cofactor">
    <cofactor evidence="1">
        <name>Zn(2+)</name>
        <dbReference type="ChEBI" id="CHEBI:29105"/>
    </cofactor>
</comment>
<dbReference type="Pfam" id="PF16912">
    <property type="entry name" value="Glu_dehyd_C"/>
    <property type="match status" value="1"/>
</dbReference>
<dbReference type="InterPro" id="IPR050129">
    <property type="entry name" value="Zn_alcohol_dh"/>
</dbReference>
<feature type="region of interest" description="Disordered" evidence="7">
    <location>
        <begin position="1"/>
        <end position="26"/>
    </location>
</feature>
<evidence type="ECO:0000256" key="4">
    <source>
        <dbReference type="ARBA" id="ARBA00023002"/>
    </source>
</evidence>
<dbReference type="InterPro" id="IPR009056">
    <property type="entry name" value="Cyt_c-like_dom"/>
</dbReference>
<dbReference type="GO" id="GO:0009055">
    <property type="term" value="F:electron transfer activity"/>
    <property type="evidence" value="ECO:0007669"/>
    <property type="project" value="InterPro"/>
</dbReference>
<evidence type="ECO:0000256" key="2">
    <source>
        <dbReference type="ARBA" id="ARBA00022723"/>
    </source>
</evidence>
<proteinExistence type="predicted"/>
<dbReference type="InterPro" id="IPR031640">
    <property type="entry name" value="Glu_dehyd_C"/>
</dbReference>
<keyword evidence="3" id="KW-0862">Zinc</keyword>
<evidence type="ECO:0000256" key="1">
    <source>
        <dbReference type="ARBA" id="ARBA00001947"/>
    </source>
</evidence>
<dbReference type="InterPro" id="IPR036291">
    <property type="entry name" value="NAD(P)-bd_dom_sf"/>
</dbReference>
<dbReference type="InterPro" id="IPR002328">
    <property type="entry name" value="ADH_Zn_CS"/>
</dbReference>
<evidence type="ECO:0000256" key="7">
    <source>
        <dbReference type="SAM" id="MobiDB-lite"/>
    </source>
</evidence>
<keyword evidence="6" id="KW-0349">Heme</keyword>
<feature type="domain" description="Cytochrome c" evidence="8">
    <location>
        <begin position="80"/>
        <end position="234"/>
    </location>
</feature>
<dbReference type="Proteomes" id="UP000306340">
    <property type="component" value="Unassembled WGS sequence"/>
</dbReference>
<dbReference type="Gene3D" id="3.90.180.10">
    <property type="entry name" value="Medium-chain alcohol dehydrogenases, catalytic domain"/>
    <property type="match status" value="1"/>
</dbReference>
<dbReference type="PANTHER" id="PTHR43401:SF2">
    <property type="entry name" value="L-THREONINE 3-DEHYDROGENASE"/>
    <property type="match status" value="1"/>
</dbReference>
<keyword evidence="4" id="KW-0560">Oxidoreductase</keyword>
<name>A0A4U0YVE1_9RHOB</name>
<comment type="caution">
    <text evidence="9">The sequence shown here is derived from an EMBL/GenBank/DDBJ whole genome shotgun (WGS) entry which is preliminary data.</text>
</comment>
<accession>A0A4U0YVE1</accession>
<evidence type="ECO:0000313" key="10">
    <source>
        <dbReference type="Proteomes" id="UP000306340"/>
    </source>
</evidence>
<dbReference type="Gene3D" id="3.40.50.720">
    <property type="entry name" value="NAD(P)-binding Rossmann-like Domain"/>
    <property type="match status" value="1"/>
</dbReference>
<reference evidence="9 10" key="1">
    <citation type="submission" date="2019-04" db="EMBL/GenBank/DDBJ databases">
        <title>Crypto-aerobic microbial life in anoxic (sulfidic) marine sediments.</title>
        <authorList>
            <person name="Bhattacharya S."/>
            <person name="Roy C."/>
            <person name="Mondal N."/>
            <person name="Sarkar J."/>
            <person name="Mandal S."/>
            <person name="Rameez M.J."/>
            <person name="Ghosh W."/>
        </authorList>
    </citation>
    <scope>NUCLEOTIDE SEQUENCE [LARGE SCALE GENOMIC DNA]</scope>
    <source>
        <strain evidence="9 10">SBBC</strain>
    </source>
</reference>
<dbReference type="PANTHER" id="PTHR43401">
    <property type="entry name" value="L-THREONINE 3-DEHYDROGENASE"/>
    <property type="match status" value="1"/>
</dbReference>
<evidence type="ECO:0000256" key="5">
    <source>
        <dbReference type="ARBA" id="ARBA00023004"/>
    </source>
</evidence>
<dbReference type="GO" id="GO:0020037">
    <property type="term" value="F:heme binding"/>
    <property type="evidence" value="ECO:0007669"/>
    <property type="project" value="InterPro"/>
</dbReference>
<dbReference type="SMART" id="SM00829">
    <property type="entry name" value="PKS_ER"/>
    <property type="match status" value="1"/>
</dbReference>
<dbReference type="AlphaFoldDB" id="A0A4U0YVE1"/>
<dbReference type="InterPro" id="IPR013154">
    <property type="entry name" value="ADH-like_N"/>
</dbReference>
<keyword evidence="5 6" id="KW-0408">Iron</keyword>
<evidence type="ECO:0000259" key="8">
    <source>
        <dbReference type="PROSITE" id="PS51007"/>
    </source>
</evidence>
<evidence type="ECO:0000313" key="9">
    <source>
        <dbReference type="EMBL" id="TKA96700.1"/>
    </source>
</evidence>
<protein>
    <submittedName>
        <fullName evidence="9">Sorbitol dehydrogenase</fullName>
    </submittedName>
</protein>
<dbReference type="Pfam" id="PF08240">
    <property type="entry name" value="ADH_N"/>
    <property type="match status" value="1"/>
</dbReference>
<dbReference type="PROSITE" id="PS00059">
    <property type="entry name" value="ADH_ZINC"/>
    <property type="match status" value="1"/>
</dbReference>
<dbReference type="InterPro" id="IPR011032">
    <property type="entry name" value="GroES-like_sf"/>
</dbReference>
<evidence type="ECO:0000256" key="3">
    <source>
        <dbReference type="ARBA" id="ARBA00022833"/>
    </source>
</evidence>